<evidence type="ECO:0000256" key="5">
    <source>
        <dbReference type="ARBA" id="ARBA00004692"/>
    </source>
</evidence>
<comment type="catalytic activity">
    <reaction evidence="3">
        <text>adenosylcob(III)inamide + GTP = adenosylcob(III)inamide phosphate + GDP + H(+)</text>
        <dbReference type="Rhea" id="RHEA:15765"/>
        <dbReference type="ChEBI" id="CHEBI:2480"/>
        <dbReference type="ChEBI" id="CHEBI:15378"/>
        <dbReference type="ChEBI" id="CHEBI:37565"/>
        <dbReference type="ChEBI" id="CHEBI:58189"/>
        <dbReference type="ChEBI" id="CHEBI:58502"/>
        <dbReference type="EC" id="2.7.1.156"/>
    </reaction>
</comment>
<protein>
    <recommendedName>
        <fullName evidence="16">Adenosylcobinamide kinase</fullName>
        <ecNumber evidence="8">2.7.1.156</ecNumber>
        <ecNumber evidence="9">2.7.7.62</ecNumber>
    </recommendedName>
    <alternativeName>
        <fullName evidence="17">Adenosylcobinamide-phosphate guanylyltransferase</fullName>
    </alternativeName>
</protein>
<dbReference type="Proteomes" id="UP000000343">
    <property type="component" value="Chromosome"/>
</dbReference>
<evidence type="ECO:0000256" key="17">
    <source>
        <dbReference type="ARBA" id="ARBA00030571"/>
    </source>
</evidence>
<evidence type="ECO:0000256" key="8">
    <source>
        <dbReference type="ARBA" id="ARBA00012016"/>
    </source>
</evidence>
<evidence type="ECO:0000256" key="11">
    <source>
        <dbReference type="ARBA" id="ARBA00022679"/>
    </source>
</evidence>
<evidence type="ECO:0000313" key="21">
    <source>
        <dbReference type="EMBL" id="ADW69080.1"/>
    </source>
</evidence>
<dbReference type="AlphaFoldDB" id="E8X1C6"/>
<dbReference type="RefSeq" id="WP_013580397.1">
    <property type="nucleotide sequence ID" value="NC_015064.1"/>
</dbReference>
<dbReference type="Pfam" id="PF02283">
    <property type="entry name" value="CobU"/>
    <property type="match status" value="1"/>
</dbReference>
<dbReference type="PANTHER" id="PTHR34848:SF1">
    <property type="entry name" value="BIFUNCTIONAL ADENOSYLCOBALAMIN BIOSYNTHESIS PROTEIN COBU"/>
    <property type="match status" value="1"/>
</dbReference>
<evidence type="ECO:0000256" key="4">
    <source>
        <dbReference type="ARBA" id="ARBA00003889"/>
    </source>
</evidence>
<evidence type="ECO:0000256" key="16">
    <source>
        <dbReference type="ARBA" id="ARBA00029570"/>
    </source>
</evidence>
<keyword evidence="10" id="KW-0169">Cobalamin biosynthesis</keyword>
<keyword evidence="15 19" id="KW-0342">GTP-binding</keyword>
<dbReference type="NCBIfam" id="NF004469">
    <property type="entry name" value="PRK05800.1"/>
    <property type="match status" value="1"/>
</dbReference>
<dbReference type="Gene3D" id="3.40.50.300">
    <property type="entry name" value="P-loop containing nucleotide triphosphate hydrolases"/>
    <property type="match status" value="1"/>
</dbReference>
<evidence type="ECO:0000256" key="12">
    <source>
        <dbReference type="ARBA" id="ARBA00022741"/>
    </source>
</evidence>
<proteinExistence type="inferred from homology"/>
<dbReference type="eggNOG" id="COG2087">
    <property type="taxonomic scope" value="Bacteria"/>
</dbReference>
<feature type="binding site" evidence="19">
    <location>
        <position position="91"/>
    </location>
    <ligand>
        <name>GTP</name>
        <dbReference type="ChEBI" id="CHEBI:37565"/>
    </ligand>
</feature>
<dbReference type="EMBL" id="CP002480">
    <property type="protein sequence ID" value="ADW69080.1"/>
    <property type="molecule type" value="Genomic_DNA"/>
</dbReference>
<keyword evidence="12 19" id="KW-0547">Nucleotide-binding</keyword>
<feature type="transmembrane region" description="Helical" evidence="20">
    <location>
        <begin position="158"/>
        <end position="176"/>
    </location>
</feature>
<dbReference type="EC" id="2.7.1.156" evidence="8"/>
<dbReference type="KEGG" id="acm:AciX9_2035"/>
<keyword evidence="14" id="KW-0067">ATP-binding</keyword>
<keyword evidence="20" id="KW-0812">Transmembrane</keyword>
<keyword evidence="20" id="KW-0472">Membrane</keyword>
<keyword evidence="21" id="KW-0548">Nucleotidyltransferase</keyword>
<keyword evidence="13" id="KW-0418">Kinase</keyword>
<comment type="pathway">
    <text evidence="5">Cofactor biosynthesis; adenosylcobalamin biosynthesis; adenosylcobalamin from cob(II)yrinate a,c-diamide: step 6/7.</text>
</comment>
<dbReference type="InterPro" id="IPR003203">
    <property type="entry name" value="CobU/CobP"/>
</dbReference>
<dbReference type="EC" id="2.7.7.62" evidence="9"/>
<dbReference type="GO" id="GO:0005524">
    <property type="term" value="F:ATP binding"/>
    <property type="evidence" value="ECO:0007669"/>
    <property type="project" value="UniProtKB-KW"/>
</dbReference>
<evidence type="ECO:0000256" key="20">
    <source>
        <dbReference type="SAM" id="Phobius"/>
    </source>
</evidence>
<dbReference type="PIRSF" id="PIRSF006135">
    <property type="entry name" value="CobU"/>
    <property type="match status" value="1"/>
</dbReference>
<evidence type="ECO:0000256" key="10">
    <source>
        <dbReference type="ARBA" id="ARBA00022573"/>
    </source>
</evidence>
<keyword evidence="20" id="KW-1133">Transmembrane helix</keyword>
<dbReference type="GO" id="GO:0005525">
    <property type="term" value="F:GTP binding"/>
    <property type="evidence" value="ECO:0007669"/>
    <property type="project" value="UniProtKB-KW"/>
</dbReference>
<feature type="active site" description="GMP-histidine intermediate" evidence="18">
    <location>
        <position position="54"/>
    </location>
</feature>
<evidence type="ECO:0000256" key="19">
    <source>
        <dbReference type="PIRSR" id="PIRSR006135-2"/>
    </source>
</evidence>
<feature type="binding site" evidence="19">
    <location>
        <position position="69"/>
    </location>
    <ligand>
        <name>GTP</name>
        <dbReference type="ChEBI" id="CHEBI:37565"/>
    </ligand>
</feature>
<dbReference type="SUPFAM" id="SSF52540">
    <property type="entry name" value="P-loop containing nucleoside triphosphate hydrolases"/>
    <property type="match status" value="1"/>
</dbReference>
<dbReference type="CDD" id="cd00544">
    <property type="entry name" value="CobU"/>
    <property type="match status" value="1"/>
</dbReference>
<name>E8X1C6_GRATM</name>
<feature type="binding site" evidence="19">
    <location>
        <begin position="38"/>
        <end position="40"/>
    </location>
    <ligand>
        <name>GTP</name>
        <dbReference type="ChEBI" id="CHEBI:37565"/>
    </ligand>
</feature>
<evidence type="ECO:0000256" key="7">
    <source>
        <dbReference type="ARBA" id="ARBA00007490"/>
    </source>
</evidence>
<dbReference type="InterPro" id="IPR027417">
    <property type="entry name" value="P-loop_NTPase"/>
</dbReference>
<evidence type="ECO:0000256" key="15">
    <source>
        <dbReference type="ARBA" id="ARBA00023134"/>
    </source>
</evidence>
<reference evidence="22" key="1">
    <citation type="submission" date="2011-01" db="EMBL/GenBank/DDBJ databases">
        <title>Complete sequence of chromosome of Acidobacterium sp. MP5ACTX9.</title>
        <authorList>
            <consortium name="US DOE Joint Genome Institute"/>
            <person name="Lucas S."/>
            <person name="Copeland A."/>
            <person name="Lapidus A."/>
            <person name="Cheng J.-F."/>
            <person name="Goodwin L."/>
            <person name="Pitluck S."/>
            <person name="Teshima H."/>
            <person name="Detter J.C."/>
            <person name="Han C."/>
            <person name="Tapia R."/>
            <person name="Land M."/>
            <person name="Hauser L."/>
            <person name="Kyrpides N."/>
            <person name="Ivanova N."/>
            <person name="Ovchinnikova G."/>
            <person name="Pagani I."/>
            <person name="Rawat S.R."/>
            <person name="Mannisto M."/>
            <person name="Haggblom M.M."/>
            <person name="Woyke T."/>
        </authorList>
    </citation>
    <scope>NUCLEOTIDE SEQUENCE [LARGE SCALE GENOMIC DNA]</scope>
    <source>
        <strain evidence="22">MP5ACTX9</strain>
    </source>
</reference>
<evidence type="ECO:0000256" key="2">
    <source>
        <dbReference type="ARBA" id="ARBA00000711"/>
    </source>
</evidence>
<dbReference type="GO" id="GO:0008820">
    <property type="term" value="F:cobinamide phosphate guanylyltransferase activity"/>
    <property type="evidence" value="ECO:0007669"/>
    <property type="project" value="UniProtKB-EC"/>
</dbReference>
<sequence length="181" mass="19610">MHDTPKPPVTLILGGARSGKSHHAQKLAALSDRVLFIATATAVDPEMSEKITRHRQDRQRDRLDWTVLEEPLALAEAIHTHGPAHDVILIDCLTLYTANLLTIPPAAVTENVALFLETLQAPPRPIILVSNEVGSGVVPSYASGRQYRDLLGELNQRVAAIATGVLLMVAGLPLTIKARQQ</sequence>
<evidence type="ECO:0000313" key="22">
    <source>
        <dbReference type="Proteomes" id="UP000000343"/>
    </source>
</evidence>
<dbReference type="HOGENOM" id="CLU_094161_0_1_0"/>
<evidence type="ECO:0000256" key="9">
    <source>
        <dbReference type="ARBA" id="ARBA00012523"/>
    </source>
</evidence>
<feature type="binding site" evidence="19">
    <location>
        <begin position="14"/>
        <end position="21"/>
    </location>
    <ligand>
        <name>GTP</name>
        <dbReference type="ChEBI" id="CHEBI:37565"/>
    </ligand>
</feature>
<comment type="catalytic activity">
    <reaction evidence="1">
        <text>adenosylcob(III)inamide + ATP = adenosylcob(III)inamide phosphate + ADP + H(+)</text>
        <dbReference type="Rhea" id="RHEA:15769"/>
        <dbReference type="ChEBI" id="CHEBI:2480"/>
        <dbReference type="ChEBI" id="CHEBI:15378"/>
        <dbReference type="ChEBI" id="CHEBI:30616"/>
        <dbReference type="ChEBI" id="CHEBI:58502"/>
        <dbReference type="ChEBI" id="CHEBI:456216"/>
        <dbReference type="EC" id="2.7.1.156"/>
    </reaction>
</comment>
<keyword evidence="11 21" id="KW-0808">Transferase</keyword>
<keyword evidence="22" id="KW-1185">Reference proteome</keyword>
<evidence type="ECO:0000256" key="1">
    <source>
        <dbReference type="ARBA" id="ARBA00000312"/>
    </source>
</evidence>
<organism evidence="22">
    <name type="scientific">Granulicella tundricola (strain ATCC BAA-1859 / DSM 23138 / MP5ACTX9)</name>
    <dbReference type="NCBI Taxonomy" id="1198114"/>
    <lineage>
        <taxon>Bacteria</taxon>
        <taxon>Pseudomonadati</taxon>
        <taxon>Acidobacteriota</taxon>
        <taxon>Terriglobia</taxon>
        <taxon>Terriglobales</taxon>
        <taxon>Acidobacteriaceae</taxon>
        <taxon>Granulicella</taxon>
    </lineage>
</organism>
<dbReference type="STRING" id="1198114.AciX9_2035"/>
<comment type="similarity">
    <text evidence="7">Belongs to the CobU/CobP family.</text>
</comment>
<gene>
    <name evidence="21" type="ordered locus">AciX9_2035</name>
</gene>
<dbReference type="PaxDb" id="1198114-AciX9_2035"/>
<dbReference type="PANTHER" id="PTHR34848">
    <property type="match status" value="1"/>
</dbReference>
<dbReference type="GO" id="GO:0009236">
    <property type="term" value="P:cobalamin biosynthetic process"/>
    <property type="evidence" value="ECO:0007669"/>
    <property type="project" value="UniProtKB-UniPathway"/>
</dbReference>
<evidence type="ECO:0000256" key="6">
    <source>
        <dbReference type="ARBA" id="ARBA00005159"/>
    </source>
</evidence>
<evidence type="ECO:0000256" key="18">
    <source>
        <dbReference type="PIRSR" id="PIRSR006135-1"/>
    </source>
</evidence>
<dbReference type="UniPathway" id="UPA00148">
    <property type="reaction ID" value="UER00236"/>
</dbReference>
<evidence type="ECO:0000256" key="13">
    <source>
        <dbReference type="ARBA" id="ARBA00022777"/>
    </source>
</evidence>
<comment type="function">
    <text evidence="4">Catalyzes ATP-dependent phosphorylation of adenosylcobinamide and addition of GMP to adenosylcobinamide phosphate.</text>
</comment>
<comment type="pathway">
    <text evidence="6">Cofactor biosynthesis; adenosylcobalamin biosynthesis; adenosylcobalamin from cob(II)yrinate a,c-diamide: step 5/7.</text>
</comment>
<evidence type="ECO:0000256" key="14">
    <source>
        <dbReference type="ARBA" id="ARBA00022840"/>
    </source>
</evidence>
<comment type="catalytic activity">
    <reaction evidence="2">
        <text>adenosylcob(III)inamide phosphate + GTP + H(+) = adenosylcob(III)inamide-GDP + diphosphate</text>
        <dbReference type="Rhea" id="RHEA:22712"/>
        <dbReference type="ChEBI" id="CHEBI:15378"/>
        <dbReference type="ChEBI" id="CHEBI:33019"/>
        <dbReference type="ChEBI" id="CHEBI:37565"/>
        <dbReference type="ChEBI" id="CHEBI:58502"/>
        <dbReference type="ChEBI" id="CHEBI:60487"/>
        <dbReference type="EC" id="2.7.7.62"/>
    </reaction>
</comment>
<evidence type="ECO:0000256" key="3">
    <source>
        <dbReference type="ARBA" id="ARBA00001522"/>
    </source>
</evidence>
<dbReference type="GO" id="GO:0043752">
    <property type="term" value="F:adenosylcobinamide kinase activity"/>
    <property type="evidence" value="ECO:0007669"/>
    <property type="project" value="UniProtKB-EC"/>
</dbReference>
<accession>E8X1C6</accession>
<feature type="binding site" evidence="19">
    <location>
        <begin position="55"/>
        <end position="58"/>
    </location>
    <ligand>
        <name>GTP</name>
        <dbReference type="ChEBI" id="CHEBI:37565"/>
    </ligand>
</feature>
<dbReference type="OrthoDB" id="9799422at2"/>